<name>A0A811SRA2_9POAL</name>
<protein>
    <recommendedName>
        <fullName evidence="11">Protein kinase domain-containing protein</fullName>
    </recommendedName>
</protein>
<dbReference type="FunFam" id="3.80.10.10:FF:000383">
    <property type="entry name" value="Leucine-rich repeat receptor protein kinase EMS1"/>
    <property type="match status" value="1"/>
</dbReference>
<dbReference type="AlphaFoldDB" id="A0A811SRA2"/>
<dbReference type="Proteomes" id="UP000604825">
    <property type="component" value="Unassembled WGS sequence"/>
</dbReference>
<dbReference type="Gene3D" id="3.80.10.10">
    <property type="entry name" value="Ribonuclease Inhibitor"/>
    <property type="match status" value="2"/>
</dbReference>
<feature type="transmembrane region" description="Helical" evidence="10">
    <location>
        <begin position="99"/>
        <end position="115"/>
    </location>
</feature>
<evidence type="ECO:0000259" key="11">
    <source>
        <dbReference type="PROSITE" id="PS50011"/>
    </source>
</evidence>
<keyword evidence="9" id="KW-0325">Glycoprotein</keyword>
<evidence type="ECO:0000256" key="4">
    <source>
        <dbReference type="ARBA" id="ARBA00022692"/>
    </source>
</evidence>
<keyword evidence="3" id="KW-0433">Leucine-rich repeat</keyword>
<dbReference type="Pfam" id="PF08263">
    <property type="entry name" value="LRRNT_2"/>
    <property type="match status" value="1"/>
</dbReference>
<dbReference type="PANTHER" id="PTHR27008">
    <property type="entry name" value="OS04G0122200 PROTEIN"/>
    <property type="match status" value="1"/>
</dbReference>
<dbReference type="SUPFAM" id="SSF52058">
    <property type="entry name" value="L domain-like"/>
    <property type="match status" value="1"/>
</dbReference>
<dbReference type="Pfam" id="PF00069">
    <property type="entry name" value="Pkinase"/>
    <property type="match status" value="1"/>
</dbReference>
<comment type="similarity">
    <text evidence="2">Belongs to the protein kinase superfamily. Ser/Thr protein kinase family.</text>
</comment>
<feature type="domain" description="Protein kinase" evidence="11">
    <location>
        <begin position="570"/>
        <end position="842"/>
    </location>
</feature>
<dbReference type="PROSITE" id="PS50011">
    <property type="entry name" value="PROTEIN_KINASE_DOM"/>
    <property type="match status" value="1"/>
</dbReference>
<evidence type="ECO:0000313" key="12">
    <source>
        <dbReference type="EMBL" id="CAD6343647.1"/>
    </source>
</evidence>
<sequence>MDESCPHDTFWKRDHHEEPNLISKRKSSTGRSFHETQLLSVSDRTSARNICVWFLLKSTLGFEAGHAATTTAQLAEWNGRGKVAVSVECIMPRSKLPDILSMLIVLPFLLLYYGLGKVHCSTVHENSEDFHSLLDFKNGITNDPNGALSNWTSNIHFCRWNGVNCTLTPPYRVTQLSLPNQNLAGQISSSLGNLTNLNELVLTNNSFQGPIPLVSKLHNLEYLSLGNNLLQGLLPDAIINCSNLVSLDLSKNHLTGVIHPRIGSLTKLESLFLNGNNLSGVIPPGLGNISHLSLLVLSQNQLNGPIPRLSSLNLERNKLEASDSAGWEFVDTLTNCSSLSVLSLASNNLQGVLPKSIASLSSNLTFLLVSDNHLSGIVPSNIGKLNGLIELDLGANNFTGTVVELVLNLTNLQRVYLNGNYFVSTIPPSISSLTNLNLLDFSNNKFTGSVPPSLGNLQQMNNLNLSYNNFHGIIPVEFVVSLNGNPGLCGGPIDFHVPSCQVVSRRVGAINNLFKTLIPIFGFMTLIMLAYIIFHGKKKTSGRPYLLLFSFGKQFPKVSYNDVVQATGNFHELNLIRRGSHGSVYKGKITLAKMQVAIKVFDLGMRYADKSFISECEVLSRIRHRNLLPILTACSTIDNNGNDFKALIYVFMQNVNLDTWLHHKPSSVALKRLGMIERINIAVSIADALAYLHHDCGRPIVHCDLKPTNILLDDDMNAHLGDFGIASLVLDSRSTEGGHSGPNSSFVGHFGLNSSVVVTGTIGYIAPDKILGKIDAHLQEECKCTTQTVPEAEQEIYRCLLSVVQVALSCTRLSPRERMNMREVAINLHGIRRAYIAEIKRQ</sequence>
<dbReference type="Pfam" id="PF13855">
    <property type="entry name" value="LRR_8"/>
    <property type="match status" value="1"/>
</dbReference>
<evidence type="ECO:0000256" key="7">
    <source>
        <dbReference type="ARBA" id="ARBA00022989"/>
    </source>
</evidence>
<reference evidence="12" key="1">
    <citation type="submission" date="2020-10" db="EMBL/GenBank/DDBJ databases">
        <authorList>
            <person name="Han B."/>
            <person name="Lu T."/>
            <person name="Zhao Q."/>
            <person name="Huang X."/>
            <person name="Zhao Y."/>
        </authorList>
    </citation>
    <scope>NUCLEOTIDE SEQUENCE</scope>
</reference>
<proteinExistence type="inferred from homology"/>
<feature type="transmembrane region" description="Helical" evidence="10">
    <location>
        <begin position="513"/>
        <end position="534"/>
    </location>
</feature>
<organism evidence="12 13">
    <name type="scientific">Miscanthus lutarioriparius</name>
    <dbReference type="NCBI Taxonomy" id="422564"/>
    <lineage>
        <taxon>Eukaryota</taxon>
        <taxon>Viridiplantae</taxon>
        <taxon>Streptophyta</taxon>
        <taxon>Embryophyta</taxon>
        <taxon>Tracheophyta</taxon>
        <taxon>Spermatophyta</taxon>
        <taxon>Magnoliopsida</taxon>
        <taxon>Liliopsida</taxon>
        <taxon>Poales</taxon>
        <taxon>Poaceae</taxon>
        <taxon>PACMAD clade</taxon>
        <taxon>Panicoideae</taxon>
        <taxon>Andropogonodae</taxon>
        <taxon>Andropogoneae</taxon>
        <taxon>Saccharinae</taxon>
        <taxon>Miscanthus</taxon>
    </lineage>
</organism>
<evidence type="ECO:0000256" key="5">
    <source>
        <dbReference type="ARBA" id="ARBA00022729"/>
    </source>
</evidence>
<evidence type="ECO:0000256" key="8">
    <source>
        <dbReference type="ARBA" id="ARBA00023136"/>
    </source>
</evidence>
<dbReference type="Gene3D" id="1.10.510.10">
    <property type="entry name" value="Transferase(Phosphotransferase) domain 1"/>
    <property type="match status" value="1"/>
</dbReference>
<dbReference type="FunFam" id="3.30.200.20:FF:000432">
    <property type="entry name" value="LRR receptor-like serine/threonine-protein kinase EFR"/>
    <property type="match status" value="1"/>
</dbReference>
<dbReference type="InterPro" id="IPR000719">
    <property type="entry name" value="Prot_kinase_dom"/>
</dbReference>
<comment type="subcellular location">
    <subcellularLocation>
        <location evidence="1">Membrane</location>
        <topology evidence="1">Single-pass membrane protein</topology>
    </subcellularLocation>
</comment>
<keyword evidence="7 10" id="KW-1133">Transmembrane helix</keyword>
<dbReference type="GO" id="GO:0016020">
    <property type="term" value="C:membrane"/>
    <property type="evidence" value="ECO:0007669"/>
    <property type="project" value="UniProtKB-SubCell"/>
</dbReference>
<dbReference type="InterPro" id="IPR003591">
    <property type="entry name" value="Leu-rich_rpt_typical-subtyp"/>
</dbReference>
<dbReference type="EMBL" id="CAJGYO010000811">
    <property type="protein sequence ID" value="CAD6343647.1"/>
    <property type="molecule type" value="Genomic_DNA"/>
</dbReference>
<evidence type="ECO:0000256" key="9">
    <source>
        <dbReference type="ARBA" id="ARBA00023180"/>
    </source>
</evidence>
<dbReference type="InterPro" id="IPR008271">
    <property type="entry name" value="Ser/Thr_kinase_AS"/>
</dbReference>
<evidence type="ECO:0000256" key="6">
    <source>
        <dbReference type="ARBA" id="ARBA00022737"/>
    </source>
</evidence>
<keyword evidence="8 10" id="KW-0472">Membrane</keyword>
<dbReference type="GO" id="GO:0005524">
    <property type="term" value="F:ATP binding"/>
    <property type="evidence" value="ECO:0007669"/>
    <property type="project" value="InterPro"/>
</dbReference>
<dbReference type="InterPro" id="IPR013210">
    <property type="entry name" value="LRR_N_plant-typ"/>
</dbReference>
<dbReference type="SMART" id="SM00369">
    <property type="entry name" value="LRR_TYP"/>
    <property type="match status" value="6"/>
</dbReference>
<dbReference type="OrthoDB" id="676979at2759"/>
<dbReference type="PROSITE" id="PS00108">
    <property type="entry name" value="PROTEIN_KINASE_ST"/>
    <property type="match status" value="1"/>
</dbReference>
<dbReference type="InterPro" id="IPR032675">
    <property type="entry name" value="LRR_dom_sf"/>
</dbReference>
<keyword evidence="4 10" id="KW-0812">Transmembrane</keyword>
<evidence type="ECO:0000256" key="3">
    <source>
        <dbReference type="ARBA" id="ARBA00022614"/>
    </source>
</evidence>
<keyword evidence="13" id="KW-1185">Reference proteome</keyword>
<dbReference type="InterPro" id="IPR051809">
    <property type="entry name" value="Plant_receptor-like_S/T_kinase"/>
</dbReference>
<dbReference type="SMART" id="SM00220">
    <property type="entry name" value="S_TKc"/>
    <property type="match status" value="1"/>
</dbReference>
<keyword evidence="6" id="KW-0677">Repeat</keyword>
<dbReference type="InterPro" id="IPR011009">
    <property type="entry name" value="Kinase-like_dom_sf"/>
</dbReference>
<dbReference type="GO" id="GO:0004672">
    <property type="term" value="F:protein kinase activity"/>
    <property type="evidence" value="ECO:0007669"/>
    <property type="project" value="InterPro"/>
</dbReference>
<dbReference type="Pfam" id="PF00560">
    <property type="entry name" value="LRR_1"/>
    <property type="match status" value="5"/>
</dbReference>
<dbReference type="InterPro" id="IPR001611">
    <property type="entry name" value="Leu-rich_rpt"/>
</dbReference>
<accession>A0A811SRA2</accession>
<gene>
    <name evidence="12" type="ORF">NCGR_LOCUS67745</name>
</gene>
<comment type="caution">
    <text evidence="12">The sequence shown here is derived from an EMBL/GenBank/DDBJ whole genome shotgun (WGS) entry which is preliminary data.</text>
</comment>
<evidence type="ECO:0000313" key="13">
    <source>
        <dbReference type="Proteomes" id="UP000604825"/>
    </source>
</evidence>
<dbReference type="FunFam" id="3.80.10.10:FF:000275">
    <property type="entry name" value="Leucine-rich repeat receptor-like protein kinase"/>
    <property type="match status" value="1"/>
</dbReference>
<evidence type="ECO:0000256" key="10">
    <source>
        <dbReference type="SAM" id="Phobius"/>
    </source>
</evidence>
<evidence type="ECO:0000256" key="1">
    <source>
        <dbReference type="ARBA" id="ARBA00004167"/>
    </source>
</evidence>
<keyword evidence="5" id="KW-0732">Signal</keyword>
<dbReference type="Gene3D" id="3.30.200.20">
    <property type="entry name" value="Phosphorylase Kinase, domain 1"/>
    <property type="match status" value="1"/>
</dbReference>
<dbReference type="PANTHER" id="PTHR27008:SF593">
    <property type="entry name" value="OS02G0615800 PROTEIN"/>
    <property type="match status" value="1"/>
</dbReference>
<dbReference type="SUPFAM" id="SSF56112">
    <property type="entry name" value="Protein kinase-like (PK-like)"/>
    <property type="match status" value="1"/>
</dbReference>
<evidence type="ECO:0000256" key="2">
    <source>
        <dbReference type="ARBA" id="ARBA00008684"/>
    </source>
</evidence>